<dbReference type="AlphaFoldDB" id="A0A9D2EZL4"/>
<dbReference type="EMBL" id="DXBM01000044">
    <property type="protein sequence ID" value="HIZ46351.1"/>
    <property type="molecule type" value="Genomic_DNA"/>
</dbReference>
<evidence type="ECO:0000313" key="1">
    <source>
        <dbReference type="EMBL" id="HIZ46351.1"/>
    </source>
</evidence>
<organism evidence="1 2">
    <name type="scientific">Candidatus Olsenella pullistercoris</name>
    <dbReference type="NCBI Taxonomy" id="2838712"/>
    <lineage>
        <taxon>Bacteria</taxon>
        <taxon>Bacillati</taxon>
        <taxon>Actinomycetota</taxon>
        <taxon>Coriobacteriia</taxon>
        <taxon>Coriobacteriales</taxon>
        <taxon>Atopobiaceae</taxon>
        <taxon>Olsenella</taxon>
    </lineage>
</organism>
<proteinExistence type="predicted"/>
<protein>
    <submittedName>
        <fullName evidence="1">Uncharacterized protein</fullName>
    </submittedName>
</protein>
<evidence type="ECO:0000313" key="2">
    <source>
        <dbReference type="Proteomes" id="UP000824062"/>
    </source>
</evidence>
<accession>A0A9D2EZL4</accession>
<name>A0A9D2EZL4_9ACTN</name>
<dbReference type="Proteomes" id="UP000824062">
    <property type="component" value="Unassembled WGS sequence"/>
</dbReference>
<comment type="caution">
    <text evidence="1">The sequence shown here is derived from an EMBL/GenBank/DDBJ whole genome shotgun (WGS) entry which is preliminary data.</text>
</comment>
<reference evidence="1" key="2">
    <citation type="submission" date="2021-04" db="EMBL/GenBank/DDBJ databases">
        <authorList>
            <person name="Gilroy R."/>
        </authorList>
    </citation>
    <scope>NUCLEOTIDE SEQUENCE</scope>
    <source>
        <strain evidence="1">ChiHjej12B11-14209</strain>
    </source>
</reference>
<gene>
    <name evidence="1" type="ORF">IAA19_04955</name>
</gene>
<reference evidence="1" key="1">
    <citation type="journal article" date="2021" name="PeerJ">
        <title>Extensive microbial diversity within the chicken gut microbiome revealed by metagenomics and culture.</title>
        <authorList>
            <person name="Gilroy R."/>
            <person name="Ravi A."/>
            <person name="Getino M."/>
            <person name="Pursley I."/>
            <person name="Horton D.L."/>
            <person name="Alikhan N.F."/>
            <person name="Baker D."/>
            <person name="Gharbi K."/>
            <person name="Hall N."/>
            <person name="Watson M."/>
            <person name="Adriaenssens E.M."/>
            <person name="Foster-Nyarko E."/>
            <person name="Jarju S."/>
            <person name="Secka A."/>
            <person name="Antonio M."/>
            <person name="Oren A."/>
            <person name="Chaudhuri R.R."/>
            <person name="La Ragione R."/>
            <person name="Hildebrand F."/>
            <person name="Pallen M.J."/>
        </authorList>
    </citation>
    <scope>NUCLEOTIDE SEQUENCE</scope>
    <source>
        <strain evidence="1">ChiHjej12B11-14209</strain>
    </source>
</reference>
<sequence>MGERRICLAGADSRRMLRLARRSGELALVSADGRALRGADGSIEPAELLAALPGDVFCPKRCPVHLRFDDAPARSRCSLVRAHSGLSALPDEAYLEVVTFSGDPIATVPGQVARVFVEAPGLALASAATGLSGAVVQGRLSGDAALIRLVGLAMELCGIYARDPIEPLSGPVAHDLDPIGSVAEASGLVGELGGRRGVALARRALALANDGSGSVMETFWYGVFCLPPRLGGAHLLRPLQNVRLEWPEGLVGVVSHERMRPDFYWPEYATACEHQGGDHADEAALAEDSRRARDYELCHIHYLPLTKQDARTEGAVRALLAQLFQVIAPHADSGFSRKASRVLGDSTAGARRVLLGQLLPPVGMR</sequence>